<reference evidence="3 4" key="1">
    <citation type="submission" date="2019-03" db="EMBL/GenBank/DDBJ databases">
        <authorList>
            <person name="Gaulin E."/>
            <person name="Dumas B."/>
        </authorList>
    </citation>
    <scope>NUCLEOTIDE SEQUENCE [LARGE SCALE GENOMIC DNA]</scope>
    <source>
        <strain evidence="3">CBS 568.67</strain>
    </source>
</reference>
<feature type="transmembrane region" description="Helical" evidence="1">
    <location>
        <begin position="716"/>
        <end position="737"/>
    </location>
</feature>
<accession>A0A485LB43</accession>
<reference evidence="2" key="2">
    <citation type="submission" date="2019-06" db="EMBL/GenBank/DDBJ databases">
        <title>Genomics analysis of Aphanomyces spp. identifies a new class of oomycete effector associated with host adaptation.</title>
        <authorList>
            <person name="Gaulin E."/>
        </authorList>
    </citation>
    <scope>NUCLEOTIDE SEQUENCE</scope>
    <source>
        <strain evidence="2">CBS 578.67</strain>
    </source>
</reference>
<keyword evidence="1" id="KW-1133">Transmembrane helix</keyword>
<keyword evidence="4" id="KW-1185">Reference proteome</keyword>
<keyword evidence="1" id="KW-0472">Membrane</keyword>
<organism evidence="3 4">
    <name type="scientific">Aphanomyces stellatus</name>
    <dbReference type="NCBI Taxonomy" id="120398"/>
    <lineage>
        <taxon>Eukaryota</taxon>
        <taxon>Sar</taxon>
        <taxon>Stramenopiles</taxon>
        <taxon>Oomycota</taxon>
        <taxon>Saprolegniomycetes</taxon>
        <taxon>Saprolegniales</taxon>
        <taxon>Verrucalvaceae</taxon>
        <taxon>Aphanomyces</taxon>
    </lineage>
</organism>
<protein>
    <submittedName>
        <fullName evidence="3">Aste57867_18740 protein</fullName>
    </submittedName>
</protein>
<keyword evidence="1" id="KW-0812">Transmembrane</keyword>
<feature type="transmembrane region" description="Helical" evidence="1">
    <location>
        <begin position="773"/>
        <end position="794"/>
    </location>
</feature>
<dbReference type="EMBL" id="VJMH01006409">
    <property type="protein sequence ID" value="KAF0689828.1"/>
    <property type="molecule type" value="Genomic_DNA"/>
</dbReference>
<feature type="transmembrane region" description="Helical" evidence="1">
    <location>
        <begin position="28"/>
        <end position="51"/>
    </location>
</feature>
<dbReference type="EMBL" id="CAADRA010006430">
    <property type="protein sequence ID" value="VFT95474.1"/>
    <property type="molecule type" value="Genomic_DNA"/>
</dbReference>
<evidence type="ECO:0000313" key="2">
    <source>
        <dbReference type="EMBL" id="KAF0689828.1"/>
    </source>
</evidence>
<evidence type="ECO:0000313" key="3">
    <source>
        <dbReference type="EMBL" id="VFT95474.1"/>
    </source>
</evidence>
<dbReference type="Proteomes" id="UP000332933">
    <property type="component" value="Unassembled WGS sequence"/>
</dbReference>
<sequence>MRVQPLDVPPCRRSQADATSSSTWRRPWVTLLACTYVGASVASSIYFLTLVDPSFRNDLWWANYEPTTDQALLIDLFNLALATRATGTVDLLSPSSVVDKRYNSGDETTAAVSPTYVRQLSLAALSIEVAIVSLRQQSAAGALWLATQFCWVDLNHTFELAHTASRQRRCVDRYVSNGAVYLETVLRNQVWEDFLGVWTTFDAGIQAWLEQIPAGQSWLAITSTARAITSVDREAMYWRAHNMTTFQLQWQNGVQMGVTESMLIENALGLQHELVTKNIPFQSHLWTSVELTWLIPNDLGRLAPFNVSLIRSAANSFLTLPFTIEAMLGLQQSNGDYIDQVQVFRTHIGPFLAVDTLYVAVPAPLVALYHAFQTALHADMSSHQDRQAAFDTIPTVDFTPSPWPTNHSTRVYYGGNPLCLSGRPLPYVQEAFSFGDGCSIQPPLRVAVNKYSSLFATLMMDSALDIASTCALHVPELLPTCRDFLTTTTSLSTIVPRVRAAITRFIPPVLRAVLPLNISLVQFATNSDGSDWTLLRRPILTNSSSSWDVFGWTFLFDWVEGMREVVSFEGDVASFVLVSAAMPPNVFISSAQSNKAATRGLYCAAVYVTIVLGAVALGCAFKLLALGCRMPGSNFVWFNPVVGSIWIGRPLVFVRGLTAMLVLSTAQLNVVDSFSQSRFASTPRRGLDTAILAGEATWVLHAAMDFCTVWTHRTTAIYGPMSCVLSWCSLIVLDVLVPLLPNLSLDRSCSFQDLSLQVKCASGRFKIGSRARLGVICSIQALVFLSSLAVACVLQHRRRRRRRHISTRYALGVADYYFLESDDHDRAGAIDGISSLMAGYVPFVWRQRAYTFDIKLWVLHSSEAILARELDSAPAHHTLSVEFEPKTTLSNIMTRVGPLVGMAYAIGSIVGSVSYIQLSEVNLANDMFWASFNVTGAHAFLANWLNAELIFGATSQTVALNVDWINMDGSFHAPTQTVVTPLNHGALLQYSELNTLLQGTIQGLRAMDACKLPWIFTPYCFVDFSQRWEMANTAKRQRRCQTMTTNGAVFLESLVRNTHFAHFYTCWGSAYDVAVGNDLKESSAGLEWMTNVSSQTKIQLADEVLLWQAYGIDSFDTQWQNFKLIGLVNSYSVWNALGISYPFTLQSQKTAYRWNDATTLNMYWGFGSDLYAVVQNASGIAGTSLIRSSPRYAFANTTFESVVIQNGTLHAPSDIALALVRDTLGPFGSIDMYFVACPVAAKSAVRSILHVLRQVLFRNTASAVAYFLIDYDSQTLAPVPKAWTDIGFQSLGGSPLCSAGLARPIHTGMFALLSWENQCSQTAPPAALSPSREDMIASVLLANLSLASSSDEIATTCAQNAVASSACLVFLHATVSFVATYMLDPLDAMTLPVVVANAAIRHVDVELIQLGQTSSDAPVALYRYLLLDPSQPEFTYFAWLFVMDWIRGNREAVRFQGDVGTITLLTEPSTTLTSPVNVAEYPAGMVVYVRNIVAYVTMAMMVVAGLVFVYIGLSRGQIELLNLLELQRVGAIVWIGRPLLFARSLTAVALLSTCTLALEFNGSLTYFQVADTPWYKTLLAANEVTWLVAITNDIAMAVTKQYTMYYTTCSSIFIWVLAVSMSFISPVTHRLTIDKQCHVPQVDFQIVCTSGVLYIGHVTRLATIAGVVFDVNLVCYVATRVWFEHLGRPTTPIRSSIFLYAGARYLFATSKWVVHDVYYMDRMSAALNGILTLRGRDTMYCLDVKLWRTFQVDVETATSSHVATPTMFALPLRLDAFE</sequence>
<evidence type="ECO:0000256" key="1">
    <source>
        <dbReference type="SAM" id="Phobius"/>
    </source>
</evidence>
<feature type="transmembrane region" description="Helical" evidence="1">
    <location>
        <begin position="1492"/>
        <end position="1513"/>
    </location>
</feature>
<name>A0A485LB43_9STRA</name>
<gene>
    <name evidence="3" type="primary">Aste57867_18740</name>
    <name evidence="2" type="ORF">As57867_018676</name>
    <name evidence="3" type="ORF">ASTE57867_18740</name>
</gene>
<proteinExistence type="predicted"/>
<feature type="transmembrane region" description="Helical" evidence="1">
    <location>
        <begin position="896"/>
        <end position="918"/>
    </location>
</feature>
<feature type="transmembrane region" description="Helical" evidence="1">
    <location>
        <begin position="1605"/>
        <end position="1624"/>
    </location>
</feature>
<dbReference type="OrthoDB" id="73567at2759"/>
<feature type="transmembrane region" description="Helical" evidence="1">
    <location>
        <begin position="601"/>
        <end position="625"/>
    </location>
</feature>
<evidence type="ECO:0000313" key="4">
    <source>
        <dbReference type="Proteomes" id="UP000332933"/>
    </source>
</evidence>